<keyword evidence="3" id="KW-0808">Transferase</keyword>
<name>U5DIB8_9CHRO</name>
<evidence type="ECO:0000259" key="2">
    <source>
        <dbReference type="Pfam" id="PF13439"/>
    </source>
</evidence>
<feature type="domain" description="Glycosyl transferase family 1" evidence="1">
    <location>
        <begin position="189"/>
        <end position="351"/>
    </location>
</feature>
<dbReference type="EMBL" id="ASSJ01000079">
    <property type="protein sequence ID" value="ERN40344.1"/>
    <property type="molecule type" value="Genomic_DNA"/>
</dbReference>
<dbReference type="Gene3D" id="3.40.50.2000">
    <property type="entry name" value="Glycogen Phosphorylase B"/>
    <property type="match status" value="2"/>
</dbReference>
<dbReference type="Proteomes" id="UP000016960">
    <property type="component" value="Unassembled WGS sequence"/>
</dbReference>
<gene>
    <name evidence="3" type="ORF">KR51_00032930</name>
</gene>
<dbReference type="STRING" id="582515.KR51_00032930"/>
<dbReference type="CDD" id="cd03801">
    <property type="entry name" value="GT4_PimA-like"/>
    <property type="match status" value="1"/>
</dbReference>
<proteinExistence type="predicted"/>
<dbReference type="eggNOG" id="COG0438">
    <property type="taxonomic scope" value="Bacteria"/>
</dbReference>
<dbReference type="SUPFAM" id="SSF53756">
    <property type="entry name" value="UDP-Glycosyltransferase/glycogen phosphorylase"/>
    <property type="match status" value="1"/>
</dbReference>
<dbReference type="AlphaFoldDB" id="U5DIB8"/>
<reference evidence="3 4" key="1">
    <citation type="submission" date="2013-05" db="EMBL/GenBank/DDBJ databases">
        <title>Draft genome sequence of Rubidibacter lacunae KORDI 51-2.</title>
        <authorList>
            <person name="Choi D.H."/>
            <person name="Noh J.H."/>
            <person name="Kwon K.-K."/>
            <person name="Lee J.-H."/>
            <person name="Ryu J.-Y."/>
        </authorList>
    </citation>
    <scope>NUCLEOTIDE SEQUENCE [LARGE SCALE GENOMIC DNA]</scope>
    <source>
        <strain evidence="3 4">KORDI 51-2</strain>
    </source>
</reference>
<evidence type="ECO:0000313" key="4">
    <source>
        <dbReference type="Proteomes" id="UP000016960"/>
    </source>
</evidence>
<protein>
    <submittedName>
        <fullName evidence="3">Glycosyltransferase</fullName>
    </submittedName>
</protein>
<organism evidence="3 4">
    <name type="scientific">Rubidibacter lacunae KORDI 51-2</name>
    <dbReference type="NCBI Taxonomy" id="582515"/>
    <lineage>
        <taxon>Bacteria</taxon>
        <taxon>Bacillati</taxon>
        <taxon>Cyanobacteriota</taxon>
        <taxon>Cyanophyceae</taxon>
        <taxon>Oscillatoriophycideae</taxon>
        <taxon>Chroococcales</taxon>
        <taxon>Aphanothecaceae</taxon>
        <taxon>Rubidibacter</taxon>
    </lineage>
</organism>
<dbReference type="PATRIC" id="fig|582515.4.peg.3698"/>
<dbReference type="Pfam" id="PF00534">
    <property type="entry name" value="Glycos_transf_1"/>
    <property type="match status" value="1"/>
</dbReference>
<evidence type="ECO:0000259" key="1">
    <source>
        <dbReference type="Pfam" id="PF00534"/>
    </source>
</evidence>
<comment type="caution">
    <text evidence="3">The sequence shown here is derived from an EMBL/GenBank/DDBJ whole genome shotgun (WGS) entry which is preliminary data.</text>
</comment>
<accession>U5DIB8</accession>
<dbReference type="RefSeq" id="WP_022608899.1">
    <property type="nucleotide sequence ID" value="NZ_ASSJ01000079.1"/>
</dbReference>
<dbReference type="Pfam" id="PF13439">
    <property type="entry name" value="Glyco_transf_4"/>
    <property type="match status" value="1"/>
</dbReference>
<feature type="domain" description="Glycosyltransferase subfamily 4-like N-terminal" evidence="2">
    <location>
        <begin position="14"/>
        <end position="180"/>
    </location>
</feature>
<evidence type="ECO:0000313" key="3">
    <source>
        <dbReference type="EMBL" id="ERN40344.1"/>
    </source>
</evidence>
<dbReference type="InterPro" id="IPR028098">
    <property type="entry name" value="Glyco_trans_4-like_N"/>
</dbReference>
<dbReference type="PANTHER" id="PTHR45947:SF3">
    <property type="entry name" value="SULFOQUINOVOSYL TRANSFERASE SQD2"/>
    <property type="match status" value="1"/>
</dbReference>
<dbReference type="InParanoid" id="U5DIB8"/>
<dbReference type="PANTHER" id="PTHR45947">
    <property type="entry name" value="SULFOQUINOVOSYL TRANSFERASE SQD2"/>
    <property type="match status" value="1"/>
</dbReference>
<sequence>MRVLTISWLARLFFGGVERRAHEFSNTLSACGESVDLLCARSPLAGPYPHPKKFRELNLWLPVHPYSLGWRWKARSEVAFTELCRLWLQRHRQDYDVVHAHGPSGWAGLKVKIPTIVDLQTQDCSRYFQYRDRLNRYWAQTLAGAQRILAISARTRNSLIDNGIDGDRIAIVPNGVDVRRFREGDPEVARQTLGLSPDKNYLLSVHQLVDKKRTFALMEMFVEFAREFSDYELLVCGDGPNRDLAAAWIRDRQLTNIRLLGYQSEILPHLYRLADAFVLCSDREGMPLVYLEALAAGLPIVATASGGTDEYLHHERNALVYPERDDASFLDGMQRLAREPQLRHDLAGQAAEDAWYYDWQALASQCQQLYAEVAS</sequence>
<dbReference type="GO" id="GO:0016758">
    <property type="term" value="F:hexosyltransferase activity"/>
    <property type="evidence" value="ECO:0007669"/>
    <property type="project" value="TreeGrafter"/>
</dbReference>
<dbReference type="InterPro" id="IPR001296">
    <property type="entry name" value="Glyco_trans_1"/>
</dbReference>
<keyword evidence="4" id="KW-1185">Reference proteome</keyword>
<dbReference type="InterPro" id="IPR050194">
    <property type="entry name" value="Glycosyltransferase_grp1"/>
</dbReference>